<evidence type="ECO:0000313" key="2">
    <source>
        <dbReference type="EMBL" id="KAK7428925.1"/>
    </source>
</evidence>
<proteinExistence type="predicted"/>
<gene>
    <name evidence="2" type="ORF">QQZ08_004539</name>
</gene>
<feature type="region of interest" description="Disordered" evidence="1">
    <location>
        <begin position="1"/>
        <end position="23"/>
    </location>
</feature>
<protein>
    <recommendedName>
        <fullName evidence="4">Zn(2)-C6 fungal-type domain-containing protein</fullName>
    </recommendedName>
</protein>
<feature type="compositionally biased region" description="Acidic residues" evidence="1">
    <location>
        <begin position="324"/>
        <end position="336"/>
    </location>
</feature>
<dbReference type="EMBL" id="JAZAVK010000035">
    <property type="protein sequence ID" value="KAK7428925.1"/>
    <property type="molecule type" value="Genomic_DNA"/>
</dbReference>
<reference evidence="2 3" key="1">
    <citation type="journal article" date="2025" name="Microbiol. Resour. Announc.">
        <title>Draft genome sequences for Neonectria magnoliae and Neonectria punicea, canker pathogens of Liriodendron tulipifera and Acer saccharum in West Virginia.</title>
        <authorList>
            <person name="Petronek H.M."/>
            <person name="Kasson M.T."/>
            <person name="Metheny A.M."/>
            <person name="Stauder C.M."/>
            <person name="Lovett B."/>
            <person name="Lynch S.C."/>
            <person name="Garnas J.R."/>
            <person name="Kasson L.R."/>
            <person name="Stajich J.E."/>
        </authorList>
    </citation>
    <scope>NUCLEOTIDE SEQUENCE [LARGE SCALE GENOMIC DNA]</scope>
    <source>
        <strain evidence="2 3">NRRL 64651</strain>
    </source>
</reference>
<comment type="caution">
    <text evidence="2">The sequence shown here is derived from an EMBL/GenBank/DDBJ whole genome shotgun (WGS) entry which is preliminary data.</text>
</comment>
<keyword evidence="3" id="KW-1185">Reference proteome</keyword>
<feature type="compositionally biased region" description="Polar residues" evidence="1">
    <location>
        <begin position="1"/>
        <end position="12"/>
    </location>
</feature>
<name>A0ABR1I5X4_9HYPO</name>
<dbReference type="Proteomes" id="UP001498421">
    <property type="component" value="Unassembled WGS sequence"/>
</dbReference>
<sequence>MATAKQTPQQPESSDDVIPSLSPSLGLMSKVNALAWDRRASRQAKEEAQREAMRAAECARVEEVSTTVQRCVKEEMIRYIQIGERIRASKARIAKRRSRVGSLFGRTNTELEALMEKAIDDETRVGLHQRNDEDKDRFDERIKLLEDALDGITIVLNRRKALEKVRYVDGYPVNIEVWSPKFKPPDCPLYSMCGKCLQCRAKRIRCSHSRIRFRRWDYEYACTRCRMHGDACMVKEPEDVDVEDSWFFADPDMHVPESESGVDKDALAKKLMDKRRRAGVIKPLPAWHENDHQDNKTDWTFNPKTWKDVLKDRPTKWLTKMPDSDETDEADEEECY</sequence>
<evidence type="ECO:0008006" key="4">
    <source>
        <dbReference type="Google" id="ProtNLM"/>
    </source>
</evidence>
<evidence type="ECO:0000313" key="3">
    <source>
        <dbReference type="Proteomes" id="UP001498421"/>
    </source>
</evidence>
<accession>A0ABR1I5X4</accession>
<feature type="region of interest" description="Disordered" evidence="1">
    <location>
        <begin position="317"/>
        <end position="336"/>
    </location>
</feature>
<organism evidence="2 3">
    <name type="scientific">Neonectria magnoliae</name>
    <dbReference type="NCBI Taxonomy" id="2732573"/>
    <lineage>
        <taxon>Eukaryota</taxon>
        <taxon>Fungi</taxon>
        <taxon>Dikarya</taxon>
        <taxon>Ascomycota</taxon>
        <taxon>Pezizomycotina</taxon>
        <taxon>Sordariomycetes</taxon>
        <taxon>Hypocreomycetidae</taxon>
        <taxon>Hypocreales</taxon>
        <taxon>Nectriaceae</taxon>
        <taxon>Neonectria</taxon>
    </lineage>
</organism>
<evidence type="ECO:0000256" key="1">
    <source>
        <dbReference type="SAM" id="MobiDB-lite"/>
    </source>
</evidence>